<evidence type="ECO:0000313" key="1">
    <source>
        <dbReference type="EMBL" id="QHR89778.1"/>
    </source>
</evidence>
<organism evidence="1">
    <name type="scientific">Picea sitchensis</name>
    <name type="common">Sitka spruce</name>
    <name type="synonym">Pinus sitchensis</name>
    <dbReference type="NCBI Taxonomy" id="3332"/>
    <lineage>
        <taxon>Eukaryota</taxon>
        <taxon>Viridiplantae</taxon>
        <taxon>Streptophyta</taxon>
        <taxon>Embryophyta</taxon>
        <taxon>Tracheophyta</taxon>
        <taxon>Spermatophyta</taxon>
        <taxon>Pinopsida</taxon>
        <taxon>Pinidae</taxon>
        <taxon>Conifers I</taxon>
        <taxon>Pinales</taxon>
        <taxon>Pinaceae</taxon>
        <taxon>Picea</taxon>
    </lineage>
</organism>
<protein>
    <submittedName>
        <fullName evidence="1">Uncharacterized protein</fullName>
    </submittedName>
</protein>
<geneLocation type="mitochondrion" evidence="1"/>
<sequence>MPLQRITGAPFFLLNPRENPVMVLSKVKARSLMNNLVCYV</sequence>
<reference evidence="1" key="1">
    <citation type="submission" date="2019-03" db="EMBL/GenBank/DDBJ databases">
        <title>Largest Complete Mitochondrial Genome of a Gymnosperm, Sitka Spruce (Picea sitchensis), Indicates Complex Physical Structure.</title>
        <authorList>
            <person name="Jackman S.D."/>
            <person name="Coombe L."/>
            <person name="Warren R."/>
            <person name="Kirk H."/>
            <person name="Trinh E."/>
            <person name="McLeod T."/>
            <person name="Pleasance S."/>
            <person name="Pandoh P."/>
            <person name="Zhao Y."/>
            <person name="Coope R."/>
            <person name="Bousquet J."/>
            <person name="Bohlmann J.C."/>
            <person name="Jones S.J.M."/>
            <person name="Birol I."/>
        </authorList>
    </citation>
    <scope>NUCLEOTIDE SEQUENCE</scope>
    <source>
        <strain evidence="1">Q903</strain>
    </source>
</reference>
<name>A0A6B9XS28_PICSI</name>
<dbReference type="AlphaFoldDB" id="A0A6B9XS28"/>
<accession>A0A6B9XS28</accession>
<keyword evidence="1" id="KW-0496">Mitochondrion</keyword>
<gene>
    <name evidence="1" type="primary">orf03823</name>
    <name evidence="1" type="ORF">Q903MT_gene3800</name>
</gene>
<dbReference type="EMBL" id="MK697699">
    <property type="protein sequence ID" value="QHR89778.1"/>
    <property type="molecule type" value="Genomic_DNA"/>
</dbReference>
<proteinExistence type="predicted"/>